<dbReference type="SUPFAM" id="SSF55729">
    <property type="entry name" value="Acyl-CoA N-acyltransferases (Nat)"/>
    <property type="match status" value="1"/>
</dbReference>
<accession>A0A254TEE7</accession>
<evidence type="ECO:0000313" key="5">
    <source>
        <dbReference type="EMBL" id="OWW21021.1"/>
    </source>
</evidence>
<dbReference type="PANTHER" id="PTHR10545">
    <property type="entry name" value="DIAMINE N-ACETYLTRANSFERASE"/>
    <property type="match status" value="1"/>
</dbReference>
<dbReference type="FunFam" id="3.40.630.30:FF:000064">
    <property type="entry name" value="GNAT family acetyltransferase"/>
    <property type="match status" value="1"/>
</dbReference>
<dbReference type="InterPro" id="IPR016181">
    <property type="entry name" value="Acyl_CoA_acyltransferase"/>
</dbReference>
<dbReference type="RefSeq" id="WP_088707875.1">
    <property type="nucleotide sequence ID" value="NZ_LSTO01000001.1"/>
</dbReference>
<dbReference type="OrthoDB" id="9805924at2"/>
<dbReference type="Proteomes" id="UP000197535">
    <property type="component" value="Unassembled WGS sequence"/>
</dbReference>
<dbReference type="Pfam" id="PF00583">
    <property type="entry name" value="Acetyltransf_1"/>
    <property type="match status" value="1"/>
</dbReference>
<dbReference type="InterPro" id="IPR000182">
    <property type="entry name" value="GNAT_dom"/>
</dbReference>
<sequence length="152" mass="16705">MARSEHTIREAVAGDCEELQALFAEHAQYEGAAADIVASPQDIAASLFGEQPAAKCFVAEVDGRLAGYVTGSLEYSTWRAQHYLHMDCLYLREWARGQGLGTRLFSALLDWTRAGGLHRMEWQTPAGNAPAIGFYQRLGATHLAKARFSMTV</sequence>
<dbReference type="InterPro" id="IPR051016">
    <property type="entry name" value="Diverse_Substrate_AcTransf"/>
</dbReference>
<evidence type="ECO:0000256" key="1">
    <source>
        <dbReference type="ARBA" id="ARBA00008694"/>
    </source>
</evidence>
<protein>
    <recommendedName>
        <fullName evidence="4">N-acetyltransferase domain-containing protein</fullName>
    </recommendedName>
</protein>
<comment type="caution">
    <text evidence="5">The sequence shown here is derived from an EMBL/GenBank/DDBJ whole genome shotgun (WGS) entry which is preliminary data.</text>
</comment>
<evidence type="ECO:0000259" key="4">
    <source>
        <dbReference type="PROSITE" id="PS51186"/>
    </source>
</evidence>
<keyword evidence="2" id="KW-0808">Transferase</keyword>
<evidence type="ECO:0000256" key="2">
    <source>
        <dbReference type="ARBA" id="ARBA00022679"/>
    </source>
</evidence>
<dbReference type="AlphaFoldDB" id="A0A254TEE7"/>
<gene>
    <name evidence="5" type="ORF">AYR66_17615</name>
</gene>
<feature type="domain" description="N-acetyltransferase" evidence="4">
    <location>
        <begin position="6"/>
        <end position="152"/>
    </location>
</feature>
<proteinExistence type="inferred from homology"/>
<dbReference type="CDD" id="cd04301">
    <property type="entry name" value="NAT_SF"/>
    <property type="match status" value="1"/>
</dbReference>
<organism evidence="5 6">
    <name type="scientific">Noviherbaspirillum denitrificans</name>
    <dbReference type="NCBI Taxonomy" id="1968433"/>
    <lineage>
        <taxon>Bacteria</taxon>
        <taxon>Pseudomonadati</taxon>
        <taxon>Pseudomonadota</taxon>
        <taxon>Betaproteobacteria</taxon>
        <taxon>Burkholderiales</taxon>
        <taxon>Oxalobacteraceae</taxon>
        <taxon>Noviherbaspirillum</taxon>
    </lineage>
</organism>
<comment type="similarity">
    <text evidence="1">Belongs to the acetyltransferase family.</text>
</comment>
<reference evidence="5 6" key="1">
    <citation type="submission" date="2016-02" db="EMBL/GenBank/DDBJ databases">
        <authorList>
            <person name="Wen L."/>
            <person name="He K."/>
            <person name="Yang H."/>
        </authorList>
    </citation>
    <scope>NUCLEOTIDE SEQUENCE [LARGE SCALE GENOMIC DNA]</scope>
    <source>
        <strain evidence="5 6">TSA40</strain>
    </source>
</reference>
<evidence type="ECO:0000256" key="3">
    <source>
        <dbReference type="ARBA" id="ARBA00023315"/>
    </source>
</evidence>
<keyword evidence="3" id="KW-0012">Acyltransferase</keyword>
<evidence type="ECO:0000313" key="6">
    <source>
        <dbReference type="Proteomes" id="UP000197535"/>
    </source>
</evidence>
<name>A0A254TEE7_9BURK</name>
<dbReference type="GO" id="GO:0008080">
    <property type="term" value="F:N-acetyltransferase activity"/>
    <property type="evidence" value="ECO:0007669"/>
    <property type="project" value="TreeGrafter"/>
</dbReference>
<dbReference type="PANTHER" id="PTHR10545:SF29">
    <property type="entry name" value="GH14572P-RELATED"/>
    <property type="match status" value="1"/>
</dbReference>
<keyword evidence="6" id="KW-1185">Reference proteome</keyword>
<dbReference type="Gene3D" id="3.40.630.30">
    <property type="match status" value="1"/>
</dbReference>
<dbReference type="PROSITE" id="PS51186">
    <property type="entry name" value="GNAT"/>
    <property type="match status" value="1"/>
</dbReference>
<dbReference type="EMBL" id="LSTO01000001">
    <property type="protein sequence ID" value="OWW21021.1"/>
    <property type="molecule type" value="Genomic_DNA"/>
</dbReference>